<dbReference type="EMBL" id="JWZX01003397">
    <property type="protein sequence ID" value="KOO21005.1"/>
    <property type="molecule type" value="Genomic_DNA"/>
</dbReference>
<dbReference type="GO" id="GO:0003755">
    <property type="term" value="F:peptidyl-prolyl cis-trans isomerase activity"/>
    <property type="evidence" value="ECO:0007669"/>
    <property type="project" value="UniProtKB-KW"/>
</dbReference>
<dbReference type="Pfam" id="PF00472">
    <property type="entry name" value="RF-1"/>
    <property type="match status" value="1"/>
</dbReference>
<dbReference type="Pfam" id="PF03462">
    <property type="entry name" value="PCRF"/>
    <property type="match status" value="1"/>
</dbReference>
<evidence type="ECO:0000256" key="2">
    <source>
        <dbReference type="ARBA" id="ARBA00022917"/>
    </source>
</evidence>
<evidence type="ECO:0000256" key="5">
    <source>
        <dbReference type="SAM" id="SignalP"/>
    </source>
</evidence>
<evidence type="ECO:0000313" key="8">
    <source>
        <dbReference type="Proteomes" id="UP000037460"/>
    </source>
</evidence>
<dbReference type="PANTHER" id="PTHR43116">
    <property type="entry name" value="PEPTIDE CHAIN RELEASE FACTOR 2"/>
    <property type="match status" value="1"/>
</dbReference>
<feature type="chain" id="PRO_5013017548" description="peptidylprolyl isomerase" evidence="5">
    <location>
        <begin position="16"/>
        <end position="572"/>
    </location>
</feature>
<dbReference type="InterPro" id="IPR046357">
    <property type="entry name" value="PPIase_dom_sf"/>
</dbReference>
<dbReference type="InterPro" id="IPR045853">
    <property type="entry name" value="Pep_chain_release_fac_I_sf"/>
</dbReference>
<sequence>MASLFLLLTFNAALLLPPAPLRDSKSVAALNGHRHTAPRMAEEPQSASADDKAAATAAPAPTAKFDLKSIAKEEAKKGAGFNQFDPVLSVTSFVSRRFGLAGGLAVVALLASTEGNEILKSLGDKGPIPGSGEVITTASGLAYKDVLIGTTGDQVGVMGSIVGIRAKVSIADKVLYDTAGEKPIAFRYGKRPFENVLCEGVEQGVKGMKVGGVRELTVPASLAPKGLQAQLEAAGRPLIYTVEVTEEHKATIEQAEEWLRSVDDAKVALELAPELVADETQEAVALIDEARQKLGSLASELERWEVRALMGGEHDGCGAVLTLTAGSGGLDAMDWTAMLLRMYTRWGEAQPGFRVALTEQSIGEEAGLKSATLHVEGPYAYGLLRAEHGTHRLVRFSPFNADNKRQTSFAGVEVMPILNEALLSDIDIPDKDLDVSTMRSGGAGGQNVNKVETAVRIRHIPTGLAVRCQQERSQQRNKEVALALLKAKLLVIRQQQRAEDIAQIRGDRIEADYGTQIRSYVLAPYKMVKDLRTGHETANAQKVLDGELGPFIDAFLRQAAQEAAEEGHHDIG</sequence>
<organism evidence="7 8">
    <name type="scientific">Chrysochromulina tobinii</name>
    <dbReference type="NCBI Taxonomy" id="1460289"/>
    <lineage>
        <taxon>Eukaryota</taxon>
        <taxon>Haptista</taxon>
        <taxon>Haptophyta</taxon>
        <taxon>Prymnesiophyceae</taxon>
        <taxon>Prymnesiales</taxon>
        <taxon>Chrysochromulinaceae</taxon>
        <taxon>Chrysochromulina</taxon>
    </lineage>
</organism>
<dbReference type="GO" id="GO:0005737">
    <property type="term" value="C:cytoplasm"/>
    <property type="evidence" value="ECO:0007669"/>
    <property type="project" value="InterPro"/>
</dbReference>
<comment type="similarity">
    <text evidence="1">Belongs to the prokaryotic/mitochondrial release factor family.</text>
</comment>
<evidence type="ECO:0000259" key="6">
    <source>
        <dbReference type="PROSITE" id="PS50059"/>
    </source>
</evidence>
<comment type="catalytic activity">
    <reaction evidence="3">
        <text>[protein]-peptidylproline (omega=180) = [protein]-peptidylproline (omega=0)</text>
        <dbReference type="Rhea" id="RHEA:16237"/>
        <dbReference type="Rhea" id="RHEA-COMP:10747"/>
        <dbReference type="Rhea" id="RHEA-COMP:10748"/>
        <dbReference type="ChEBI" id="CHEBI:83833"/>
        <dbReference type="ChEBI" id="CHEBI:83834"/>
        <dbReference type="EC" id="5.2.1.8"/>
    </reaction>
</comment>
<evidence type="ECO:0000256" key="3">
    <source>
        <dbReference type="PROSITE-ProRule" id="PRU00277"/>
    </source>
</evidence>
<dbReference type="Proteomes" id="UP000037460">
    <property type="component" value="Unassembled WGS sequence"/>
</dbReference>
<dbReference type="InterPro" id="IPR004374">
    <property type="entry name" value="PrfB"/>
</dbReference>
<dbReference type="SUPFAM" id="SSF54534">
    <property type="entry name" value="FKBP-like"/>
    <property type="match status" value="1"/>
</dbReference>
<name>A0A0M0J3B4_9EUKA</name>
<keyword evidence="2" id="KW-0648">Protein biosynthesis</keyword>
<reference evidence="8" key="1">
    <citation type="journal article" date="2015" name="PLoS Genet.">
        <title>Genome Sequence and Transcriptome Analyses of Chrysochromulina tobin: Metabolic Tools for Enhanced Algal Fitness in the Prominent Order Prymnesiales (Haptophyceae).</title>
        <authorList>
            <person name="Hovde B.T."/>
            <person name="Deodato C.R."/>
            <person name="Hunsperger H.M."/>
            <person name="Ryken S.A."/>
            <person name="Yost W."/>
            <person name="Jha R.K."/>
            <person name="Patterson J."/>
            <person name="Monnat R.J. Jr."/>
            <person name="Barlow S.B."/>
            <person name="Starkenburg S.R."/>
            <person name="Cattolico R.A."/>
        </authorList>
    </citation>
    <scope>NUCLEOTIDE SEQUENCE</scope>
    <source>
        <strain evidence="8">CCMP291</strain>
    </source>
</reference>
<dbReference type="HAMAP" id="MF_00094">
    <property type="entry name" value="Rel_fac_2"/>
    <property type="match status" value="1"/>
</dbReference>
<protein>
    <recommendedName>
        <fullName evidence="3">peptidylprolyl isomerase</fullName>
        <ecNumber evidence="3">5.2.1.8</ecNumber>
    </recommendedName>
</protein>
<proteinExistence type="inferred from homology"/>
<keyword evidence="8" id="KW-1185">Reference proteome</keyword>
<dbReference type="Pfam" id="PF00254">
    <property type="entry name" value="FKBP_C"/>
    <property type="match status" value="1"/>
</dbReference>
<dbReference type="SUPFAM" id="SSF75620">
    <property type="entry name" value="Release factor"/>
    <property type="match status" value="1"/>
</dbReference>
<feature type="signal peptide" evidence="5">
    <location>
        <begin position="1"/>
        <end position="15"/>
    </location>
</feature>
<dbReference type="AlphaFoldDB" id="A0A0M0J3B4"/>
<dbReference type="Gene3D" id="3.30.70.1660">
    <property type="match status" value="1"/>
</dbReference>
<dbReference type="NCBIfam" id="TIGR00020">
    <property type="entry name" value="prfB"/>
    <property type="match status" value="1"/>
</dbReference>
<dbReference type="PROSITE" id="PS00745">
    <property type="entry name" value="RF_PROK_I"/>
    <property type="match status" value="1"/>
</dbReference>
<dbReference type="OrthoDB" id="2019491at2759"/>
<dbReference type="PANTHER" id="PTHR43116:SF3">
    <property type="entry name" value="CLASS I PEPTIDE CHAIN RELEASE FACTOR"/>
    <property type="match status" value="1"/>
</dbReference>
<evidence type="ECO:0000256" key="4">
    <source>
        <dbReference type="SAM" id="MobiDB-lite"/>
    </source>
</evidence>
<dbReference type="GO" id="GO:0016149">
    <property type="term" value="F:translation release factor activity, codon specific"/>
    <property type="evidence" value="ECO:0007669"/>
    <property type="project" value="InterPro"/>
</dbReference>
<accession>A0A0M0J3B4</accession>
<dbReference type="EC" id="5.2.1.8" evidence="3"/>
<keyword evidence="3" id="KW-0413">Isomerase</keyword>
<evidence type="ECO:0000313" key="7">
    <source>
        <dbReference type="EMBL" id="KOO21005.1"/>
    </source>
</evidence>
<feature type="region of interest" description="Disordered" evidence="4">
    <location>
        <begin position="32"/>
        <end position="55"/>
    </location>
</feature>
<keyword evidence="3" id="KW-0697">Rotamase</keyword>
<dbReference type="SMART" id="SM00937">
    <property type="entry name" value="PCRF"/>
    <property type="match status" value="1"/>
</dbReference>
<evidence type="ECO:0000256" key="1">
    <source>
        <dbReference type="ARBA" id="ARBA00010835"/>
    </source>
</evidence>
<dbReference type="InterPro" id="IPR000352">
    <property type="entry name" value="Pep_chain_release_fac_I"/>
</dbReference>
<dbReference type="InterPro" id="IPR005139">
    <property type="entry name" value="PCRF"/>
</dbReference>
<dbReference type="Gene3D" id="3.10.50.40">
    <property type="match status" value="1"/>
</dbReference>
<comment type="caution">
    <text evidence="7">The sequence shown here is derived from an EMBL/GenBank/DDBJ whole genome shotgun (WGS) entry which is preliminary data.</text>
</comment>
<feature type="domain" description="PPIase FKBP-type" evidence="6">
    <location>
        <begin position="159"/>
        <end position="248"/>
    </location>
</feature>
<keyword evidence="5" id="KW-0732">Signal</keyword>
<gene>
    <name evidence="7" type="ORF">Ctob_001164</name>
</gene>
<dbReference type="InterPro" id="IPR001179">
    <property type="entry name" value="PPIase_FKBP_dom"/>
</dbReference>
<dbReference type="PROSITE" id="PS50059">
    <property type="entry name" value="FKBP_PPIASE"/>
    <property type="match status" value="1"/>
</dbReference>
<dbReference type="Gene3D" id="3.30.160.20">
    <property type="match status" value="1"/>
</dbReference>